<evidence type="ECO:0000256" key="1">
    <source>
        <dbReference type="SAM" id="MobiDB-lite"/>
    </source>
</evidence>
<feature type="signal peptide" evidence="2">
    <location>
        <begin position="1"/>
        <end position="22"/>
    </location>
</feature>
<evidence type="ECO:0000256" key="2">
    <source>
        <dbReference type="SAM" id="SignalP"/>
    </source>
</evidence>
<dbReference type="OrthoDB" id="7923950at2"/>
<dbReference type="EMBL" id="STGV01000003">
    <property type="protein sequence ID" value="THV22938.1"/>
    <property type="molecule type" value="Genomic_DNA"/>
</dbReference>
<gene>
    <name evidence="3" type="ORF">FAA97_09885</name>
</gene>
<dbReference type="Proteomes" id="UP000308828">
    <property type="component" value="Unassembled WGS sequence"/>
</dbReference>
<name>A0A4S8NZB7_9HYPH</name>
<proteinExistence type="predicted"/>
<dbReference type="RefSeq" id="WP_136598382.1">
    <property type="nucleotide sequence ID" value="NZ_STGV01000003.1"/>
</dbReference>
<dbReference type="InterPro" id="IPR035220">
    <property type="entry name" value="DUF5330"/>
</dbReference>
<keyword evidence="4" id="KW-1185">Reference proteome</keyword>
<protein>
    <recommendedName>
        <fullName evidence="5">DUF5330 domain-containing protein</fullName>
    </recommendedName>
</protein>
<dbReference type="AlphaFoldDB" id="A0A4S8NZB7"/>
<comment type="caution">
    <text evidence="3">The sequence shown here is derived from an EMBL/GenBank/DDBJ whole genome shotgun (WGS) entry which is preliminary data.</text>
</comment>
<keyword evidence="2" id="KW-0732">Signal</keyword>
<feature type="region of interest" description="Disordered" evidence="1">
    <location>
        <begin position="123"/>
        <end position="155"/>
    </location>
</feature>
<evidence type="ECO:0008006" key="5">
    <source>
        <dbReference type="Google" id="ProtNLM"/>
    </source>
</evidence>
<reference evidence="3 4" key="1">
    <citation type="submission" date="2019-04" db="EMBL/GenBank/DDBJ databases">
        <title>Genome sequence of strain shin9-1.</title>
        <authorList>
            <person name="Gao J."/>
            <person name="Sun J."/>
        </authorList>
    </citation>
    <scope>NUCLEOTIDE SEQUENCE [LARGE SCALE GENOMIC DNA]</scope>
    <source>
        <strain evidence="4">shin9-1</strain>
    </source>
</reference>
<organism evidence="3 4">
    <name type="scientific">Peteryoungia ipomoeae</name>
    <dbReference type="NCBI Taxonomy" id="1210932"/>
    <lineage>
        <taxon>Bacteria</taxon>
        <taxon>Pseudomonadati</taxon>
        <taxon>Pseudomonadota</taxon>
        <taxon>Alphaproteobacteria</taxon>
        <taxon>Hyphomicrobiales</taxon>
        <taxon>Rhizobiaceae</taxon>
        <taxon>Peteryoungia</taxon>
    </lineage>
</organism>
<sequence>MWFLIKGTFYSTVALVALSFLAAPPREEVEGGPQFNVTDAFTAVSGAYDYVSSLCVEKPEVCESGRETLEAIGARAREGALVAYQLIDRQLAGDGEPETVADAIEAAPQLKRGHAVEIVQPAHAHAETDAPFTTGTVTPTAREGNLPQPYRKPVY</sequence>
<dbReference type="Pfam" id="PF17264">
    <property type="entry name" value="DUF5330"/>
    <property type="match status" value="1"/>
</dbReference>
<evidence type="ECO:0000313" key="4">
    <source>
        <dbReference type="Proteomes" id="UP000308828"/>
    </source>
</evidence>
<feature type="chain" id="PRO_5020306914" description="DUF5330 domain-containing protein" evidence="2">
    <location>
        <begin position="23"/>
        <end position="155"/>
    </location>
</feature>
<evidence type="ECO:0000313" key="3">
    <source>
        <dbReference type="EMBL" id="THV22938.1"/>
    </source>
</evidence>
<accession>A0A4S8NZB7</accession>